<dbReference type="AlphaFoldDB" id="A0A506U8V6"/>
<proteinExistence type="predicted"/>
<dbReference type="OrthoDB" id="5292295at2"/>
<keyword evidence="2" id="KW-0378">Hydrolase</keyword>
<dbReference type="CDD" id="cd00085">
    <property type="entry name" value="HNHc"/>
    <property type="match status" value="1"/>
</dbReference>
<dbReference type="InterPro" id="IPR002711">
    <property type="entry name" value="HNH"/>
</dbReference>
<sequence>RRCGAPAVVVDHIRPHRGNDDLFWDRANWQPLCRHCHNSAKQAEERAKHKGSFAR</sequence>
<dbReference type="EMBL" id="VHLG01000006">
    <property type="protein sequence ID" value="TPW30330.1"/>
    <property type="molecule type" value="Genomic_DNA"/>
</dbReference>
<comment type="caution">
    <text evidence="2">The sequence shown here is derived from an EMBL/GenBank/DDBJ whole genome shotgun (WGS) entry which is preliminary data.</text>
</comment>
<reference evidence="2 3" key="1">
    <citation type="submission" date="2019-06" db="EMBL/GenBank/DDBJ databases">
        <authorList>
            <person name="Li M."/>
        </authorList>
    </citation>
    <scope>NUCLEOTIDE SEQUENCE [LARGE SCALE GENOMIC DNA]</scope>
    <source>
        <strain evidence="2 3">BGMRC2036</strain>
    </source>
</reference>
<feature type="non-terminal residue" evidence="2">
    <location>
        <position position="1"/>
    </location>
</feature>
<dbReference type="Gene3D" id="1.10.30.50">
    <property type="match status" value="1"/>
</dbReference>
<evidence type="ECO:0000313" key="2">
    <source>
        <dbReference type="EMBL" id="TPW30330.1"/>
    </source>
</evidence>
<evidence type="ECO:0000259" key="1">
    <source>
        <dbReference type="Pfam" id="PF01844"/>
    </source>
</evidence>
<dbReference type="RefSeq" id="WP_141149193.1">
    <property type="nucleotide sequence ID" value="NZ_VHLG01000006.1"/>
</dbReference>
<dbReference type="GO" id="GO:0003676">
    <property type="term" value="F:nucleic acid binding"/>
    <property type="evidence" value="ECO:0007669"/>
    <property type="project" value="InterPro"/>
</dbReference>
<keyword evidence="2" id="KW-0540">Nuclease</keyword>
<accession>A0A506U8V6</accession>
<keyword evidence="3" id="KW-1185">Reference proteome</keyword>
<dbReference type="InterPro" id="IPR003615">
    <property type="entry name" value="HNH_nuc"/>
</dbReference>
<organism evidence="2 3">
    <name type="scientific">Martelella alba</name>
    <dbReference type="NCBI Taxonomy" id="2590451"/>
    <lineage>
        <taxon>Bacteria</taxon>
        <taxon>Pseudomonadati</taxon>
        <taxon>Pseudomonadota</taxon>
        <taxon>Alphaproteobacteria</taxon>
        <taxon>Hyphomicrobiales</taxon>
        <taxon>Aurantimonadaceae</taxon>
        <taxon>Martelella</taxon>
    </lineage>
</organism>
<dbReference type="Pfam" id="PF01844">
    <property type="entry name" value="HNH"/>
    <property type="match status" value="1"/>
</dbReference>
<name>A0A506U8V6_9HYPH</name>
<protein>
    <submittedName>
        <fullName evidence="2">HNH endonuclease</fullName>
    </submittedName>
</protein>
<keyword evidence="2" id="KW-0255">Endonuclease</keyword>
<feature type="domain" description="HNH" evidence="1">
    <location>
        <begin position="2"/>
        <end position="40"/>
    </location>
</feature>
<evidence type="ECO:0000313" key="3">
    <source>
        <dbReference type="Proteomes" id="UP000318801"/>
    </source>
</evidence>
<dbReference type="GO" id="GO:0004519">
    <property type="term" value="F:endonuclease activity"/>
    <property type="evidence" value="ECO:0007669"/>
    <property type="project" value="UniProtKB-KW"/>
</dbReference>
<gene>
    <name evidence="2" type="ORF">FJU08_11665</name>
</gene>
<dbReference type="Proteomes" id="UP000318801">
    <property type="component" value="Unassembled WGS sequence"/>
</dbReference>
<dbReference type="GO" id="GO:0008270">
    <property type="term" value="F:zinc ion binding"/>
    <property type="evidence" value="ECO:0007669"/>
    <property type="project" value="InterPro"/>
</dbReference>